<dbReference type="Pfam" id="PF02481">
    <property type="entry name" value="DNA_processg_A"/>
    <property type="match status" value="1"/>
</dbReference>
<dbReference type="Gene3D" id="3.40.50.450">
    <property type="match status" value="1"/>
</dbReference>
<evidence type="ECO:0000313" key="4">
    <source>
        <dbReference type="EMBL" id="MPN05363.1"/>
    </source>
</evidence>
<feature type="domain" description="Smf/DprA SLOG" evidence="2">
    <location>
        <begin position="1"/>
        <end position="75"/>
    </location>
</feature>
<reference evidence="4" key="1">
    <citation type="submission" date="2019-08" db="EMBL/GenBank/DDBJ databases">
        <authorList>
            <person name="Kucharzyk K."/>
            <person name="Murdoch R.W."/>
            <person name="Higgins S."/>
            <person name="Loffler F."/>
        </authorList>
    </citation>
    <scope>NUCLEOTIDE SEQUENCE</scope>
</reference>
<dbReference type="PANTHER" id="PTHR43022:SF1">
    <property type="entry name" value="PROTEIN SMF"/>
    <property type="match status" value="1"/>
</dbReference>
<dbReference type="GO" id="GO:0009294">
    <property type="term" value="P:DNA-mediated transformation"/>
    <property type="evidence" value="ECO:0007669"/>
    <property type="project" value="InterPro"/>
</dbReference>
<feature type="domain" description="DprA winged helix" evidence="3">
    <location>
        <begin position="95"/>
        <end position="142"/>
    </location>
</feature>
<comment type="similarity">
    <text evidence="1">Belongs to the DprA/Smf family.</text>
</comment>
<name>A0A645EXZ9_9ZZZZ</name>
<sequence length="159" mass="17110">MQRNRLIAGTTLGTLVVEAAIRSGSHITAHFANDYGRLVFAVPGPVSNPYSEGTKFLLTQGAIPVTSAKDILAHLAADYHLPFVRGAAVSQLSGNLAPAEQKVLQFLAERGALSFSELVAEINLPFFELSLALLNLEVQGKIDCFLQKYSLSTRKAVVQ</sequence>
<proteinExistence type="inferred from homology"/>
<accession>A0A645EXZ9</accession>
<comment type="caution">
    <text evidence="4">The sequence shown here is derived from an EMBL/GenBank/DDBJ whole genome shotgun (WGS) entry which is preliminary data.</text>
</comment>
<dbReference type="Pfam" id="PF17782">
    <property type="entry name" value="WHD_DprA"/>
    <property type="match status" value="1"/>
</dbReference>
<dbReference type="PANTHER" id="PTHR43022">
    <property type="entry name" value="PROTEIN SMF"/>
    <property type="match status" value="1"/>
</dbReference>
<dbReference type="AlphaFoldDB" id="A0A645EXZ9"/>
<dbReference type="InterPro" id="IPR057666">
    <property type="entry name" value="DrpA_SLOG"/>
</dbReference>
<evidence type="ECO:0000259" key="3">
    <source>
        <dbReference type="Pfam" id="PF17782"/>
    </source>
</evidence>
<dbReference type="EMBL" id="VSSQ01051281">
    <property type="protein sequence ID" value="MPN05363.1"/>
    <property type="molecule type" value="Genomic_DNA"/>
</dbReference>
<evidence type="ECO:0000256" key="1">
    <source>
        <dbReference type="ARBA" id="ARBA00006525"/>
    </source>
</evidence>
<evidence type="ECO:0000259" key="2">
    <source>
        <dbReference type="Pfam" id="PF02481"/>
    </source>
</evidence>
<dbReference type="InterPro" id="IPR003488">
    <property type="entry name" value="DprA"/>
</dbReference>
<dbReference type="SUPFAM" id="SSF102405">
    <property type="entry name" value="MCP/YpsA-like"/>
    <property type="match status" value="1"/>
</dbReference>
<gene>
    <name evidence="4" type="ORF">SDC9_152613</name>
</gene>
<protein>
    <submittedName>
        <fullName evidence="4">Uncharacterized protein</fullName>
    </submittedName>
</protein>
<dbReference type="InterPro" id="IPR041614">
    <property type="entry name" value="DprA_WH"/>
</dbReference>
<organism evidence="4">
    <name type="scientific">bioreactor metagenome</name>
    <dbReference type="NCBI Taxonomy" id="1076179"/>
    <lineage>
        <taxon>unclassified sequences</taxon>
        <taxon>metagenomes</taxon>
        <taxon>ecological metagenomes</taxon>
    </lineage>
</organism>